<name>A0A9N8VU28_FUNMO</name>
<sequence>MKRKSAGMAERKYHRIYLCPTEDLSGLPWLLRHTLHNLRIIYFPLRNPSLFEFHVWNSYDIPHPLSTSDKDKLIFSVDQYFRLYEDQIETFIEAQFIFKIGYPFHEQ</sequence>
<protein>
    <submittedName>
        <fullName evidence="1">4793_t:CDS:1</fullName>
    </submittedName>
</protein>
<dbReference type="Proteomes" id="UP000789375">
    <property type="component" value="Unassembled WGS sequence"/>
</dbReference>
<evidence type="ECO:0000313" key="2">
    <source>
        <dbReference type="Proteomes" id="UP000789375"/>
    </source>
</evidence>
<keyword evidence="2" id="KW-1185">Reference proteome</keyword>
<gene>
    <name evidence="1" type="ORF">FMOSSE_LOCUS2108</name>
</gene>
<evidence type="ECO:0000313" key="1">
    <source>
        <dbReference type="EMBL" id="CAG8462418.1"/>
    </source>
</evidence>
<organism evidence="1 2">
    <name type="scientific">Funneliformis mosseae</name>
    <name type="common">Endomycorrhizal fungus</name>
    <name type="synonym">Glomus mosseae</name>
    <dbReference type="NCBI Taxonomy" id="27381"/>
    <lineage>
        <taxon>Eukaryota</taxon>
        <taxon>Fungi</taxon>
        <taxon>Fungi incertae sedis</taxon>
        <taxon>Mucoromycota</taxon>
        <taxon>Glomeromycotina</taxon>
        <taxon>Glomeromycetes</taxon>
        <taxon>Glomerales</taxon>
        <taxon>Glomeraceae</taxon>
        <taxon>Funneliformis</taxon>
    </lineage>
</organism>
<accession>A0A9N8VU28</accession>
<proteinExistence type="predicted"/>
<dbReference type="EMBL" id="CAJVPP010000261">
    <property type="protein sequence ID" value="CAG8462418.1"/>
    <property type="molecule type" value="Genomic_DNA"/>
</dbReference>
<comment type="caution">
    <text evidence="1">The sequence shown here is derived from an EMBL/GenBank/DDBJ whole genome shotgun (WGS) entry which is preliminary data.</text>
</comment>
<reference evidence="1" key="1">
    <citation type="submission" date="2021-06" db="EMBL/GenBank/DDBJ databases">
        <authorList>
            <person name="Kallberg Y."/>
            <person name="Tangrot J."/>
            <person name="Rosling A."/>
        </authorList>
    </citation>
    <scope>NUCLEOTIDE SEQUENCE</scope>
    <source>
        <strain evidence="1">87-6 pot B 2015</strain>
    </source>
</reference>
<dbReference type="AlphaFoldDB" id="A0A9N8VU28"/>